<feature type="transmembrane region" description="Helical" evidence="5">
    <location>
        <begin position="304"/>
        <end position="324"/>
    </location>
</feature>
<keyword evidence="4 5" id="KW-0472">Membrane</keyword>
<name>A0AAU8G765_9CHLR</name>
<dbReference type="Pfam" id="PF01699">
    <property type="entry name" value="Na_Ca_ex"/>
    <property type="match status" value="2"/>
</dbReference>
<dbReference type="GO" id="GO:0016020">
    <property type="term" value="C:membrane"/>
    <property type="evidence" value="ECO:0007669"/>
    <property type="project" value="UniProtKB-SubCell"/>
</dbReference>
<evidence type="ECO:0000313" key="7">
    <source>
        <dbReference type="EMBL" id="XCH32610.1"/>
    </source>
</evidence>
<accession>A0AAU8G765</accession>
<dbReference type="AlphaFoldDB" id="A0AAU8G765"/>
<dbReference type="InterPro" id="IPR044880">
    <property type="entry name" value="NCX_ion-bd_dom_sf"/>
</dbReference>
<keyword evidence="2 5" id="KW-0812">Transmembrane</keyword>
<evidence type="ECO:0000256" key="3">
    <source>
        <dbReference type="ARBA" id="ARBA00022989"/>
    </source>
</evidence>
<feature type="transmembrane region" description="Helical" evidence="5">
    <location>
        <begin position="173"/>
        <end position="192"/>
    </location>
</feature>
<evidence type="ECO:0000256" key="4">
    <source>
        <dbReference type="ARBA" id="ARBA00023136"/>
    </source>
</evidence>
<feature type="domain" description="Sodium/calcium exchanger membrane region" evidence="6">
    <location>
        <begin position="176"/>
        <end position="321"/>
    </location>
</feature>
<reference evidence="7" key="1">
    <citation type="submission" date="2024-06" db="EMBL/GenBank/DDBJ databases">
        <title>A Novel Isolate, Dehalogenimonas sp. Strain 4OHTPN, Dechlorinates Aromatic 4 Hydroxy chlorothalonil by a Novel Reductive Dehalogenase.</title>
        <authorList>
            <person name="Liu G."/>
        </authorList>
    </citation>
    <scope>NUCLEOTIDE SEQUENCE</scope>
    <source>
        <strain evidence="7">4OHTPN</strain>
    </source>
</reference>
<feature type="transmembrane region" description="Helical" evidence="5">
    <location>
        <begin position="246"/>
        <end position="266"/>
    </location>
</feature>
<feature type="domain" description="Sodium/calcium exchanger membrane region" evidence="6">
    <location>
        <begin position="3"/>
        <end position="152"/>
    </location>
</feature>
<gene>
    <name evidence="7" type="ORF">ABV300_05410</name>
</gene>
<sequence length="325" mass="34405">MIWIQLAICFAILLYAGARLTKYADTLAKKTKLGGLWIGLVLVATITSIPETIAAASATAIFNDDDLALSTLYGGNTFNLLMIGVMDLLNQKLPLLKAVSRRQVFILFSGIILLSVSGIAIVMGSTAAILLGTVSLTSIFLLLLYFVLLYYQQKTATKEETQDGYLPLAWRSFILKLILASSAVVIAGIWLSYVGEQISIITGLSSSFVGALVLGITTSAPEVIVSLIALRIGAVDLAVANMAGSIMYRASIIIVPDIFGGGAILTSVSGDNLVLIAAAVIMALVAIIGINYPGRKQLGGLFSWYTPVIIGIYLVSAFVVFSSVE</sequence>
<dbReference type="RefSeq" id="WP_353713883.1">
    <property type="nucleotide sequence ID" value="NZ_CP159307.1"/>
</dbReference>
<evidence type="ECO:0000256" key="1">
    <source>
        <dbReference type="ARBA" id="ARBA00004141"/>
    </source>
</evidence>
<organism evidence="7">
    <name type="scientific">Dehalogenimonas sp. 4OHTPN</name>
    <dbReference type="NCBI Taxonomy" id="3166643"/>
    <lineage>
        <taxon>Bacteria</taxon>
        <taxon>Bacillati</taxon>
        <taxon>Chloroflexota</taxon>
        <taxon>Dehalococcoidia</taxon>
        <taxon>Dehalococcoidales</taxon>
        <taxon>Dehalococcoidaceae</taxon>
        <taxon>Dehalogenimonas</taxon>
    </lineage>
</organism>
<evidence type="ECO:0000256" key="5">
    <source>
        <dbReference type="SAM" id="Phobius"/>
    </source>
</evidence>
<dbReference type="InterPro" id="IPR004837">
    <property type="entry name" value="NaCa_Exmemb"/>
</dbReference>
<dbReference type="Gene3D" id="1.20.1420.30">
    <property type="entry name" value="NCX, central ion-binding region"/>
    <property type="match status" value="1"/>
</dbReference>
<feature type="transmembrane region" description="Helical" evidence="5">
    <location>
        <begin position="273"/>
        <end position="292"/>
    </location>
</feature>
<feature type="transmembrane region" description="Helical" evidence="5">
    <location>
        <begin position="104"/>
        <end position="123"/>
    </location>
</feature>
<evidence type="ECO:0000256" key="2">
    <source>
        <dbReference type="ARBA" id="ARBA00022692"/>
    </source>
</evidence>
<dbReference type="GO" id="GO:0055085">
    <property type="term" value="P:transmembrane transport"/>
    <property type="evidence" value="ECO:0007669"/>
    <property type="project" value="InterPro"/>
</dbReference>
<keyword evidence="3 5" id="KW-1133">Transmembrane helix</keyword>
<evidence type="ECO:0000259" key="6">
    <source>
        <dbReference type="Pfam" id="PF01699"/>
    </source>
</evidence>
<dbReference type="EMBL" id="CP159307">
    <property type="protein sequence ID" value="XCH32610.1"/>
    <property type="molecule type" value="Genomic_DNA"/>
</dbReference>
<comment type="subcellular location">
    <subcellularLocation>
        <location evidence="1">Membrane</location>
        <topology evidence="1">Multi-pass membrane protein</topology>
    </subcellularLocation>
</comment>
<feature type="transmembrane region" description="Helical" evidence="5">
    <location>
        <begin position="34"/>
        <end position="62"/>
    </location>
</feature>
<proteinExistence type="predicted"/>
<protein>
    <recommendedName>
        <fullName evidence="6">Sodium/calcium exchanger membrane region domain-containing protein</fullName>
    </recommendedName>
</protein>
<feature type="transmembrane region" description="Helical" evidence="5">
    <location>
        <begin position="129"/>
        <end position="152"/>
    </location>
</feature>